<name>A0A0J7B2D0_COCIT</name>
<sequence length="141" mass="15462">MERRDAGSHLLVCKFDVFLTFGAGWRRPRAAALGPVGQGVPASDFRSAATWTPGCHAQRRSDGGRPLTVLLQPLPWDSHGAHRHSNYTIISAPAKTMVSNRHTVSTVSSLSPLPLSHSLSWARQPFLLPVNAMDAHESWQF</sequence>
<organism evidence="1 2">
    <name type="scientific">Coccidioides immitis RMSCC 2394</name>
    <dbReference type="NCBI Taxonomy" id="404692"/>
    <lineage>
        <taxon>Eukaryota</taxon>
        <taxon>Fungi</taxon>
        <taxon>Dikarya</taxon>
        <taxon>Ascomycota</taxon>
        <taxon>Pezizomycotina</taxon>
        <taxon>Eurotiomycetes</taxon>
        <taxon>Eurotiomycetidae</taxon>
        <taxon>Onygenales</taxon>
        <taxon>Onygenaceae</taxon>
        <taxon>Coccidioides</taxon>
    </lineage>
</organism>
<reference evidence="2" key="1">
    <citation type="journal article" date="2010" name="Genome Res.">
        <title>Population genomic sequencing of Coccidioides fungi reveals recent hybridization and transposon control.</title>
        <authorList>
            <person name="Neafsey D.E."/>
            <person name="Barker B.M."/>
            <person name="Sharpton T.J."/>
            <person name="Stajich J.E."/>
            <person name="Park D.J."/>
            <person name="Whiston E."/>
            <person name="Hung C.-Y."/>
            <person name="McMahan C."/>
            <person name="White J."/>
            <person name="Sykes S."/>
            <person name="Heiman D."/>
            <person name="Young S."/>
            <person name="Zeng Q."/>
            <person name="Abouelleil A."/>
            <person name="Aftuck L."/>
            <person name="Bessette D."/>
            <person name="Brown A."/>
            <person name="FitzGerald M."/>
            <person name="Lui A."/>
            <person name="Macdonald J.P."/>
            <person name="Priest M."/>
            <person name="Orbach M.J."/>
            <person name="Galgiani J.N."/>
            <person name="Kirkland T.N."/>
            <person name="Cole G.T."/>
            <person name="Birren B.W."/>
            <person name="Henn M.R."/>
            <person name="Taylor J.W."/>
            <person name="Rounsley S.D."/>
        </authorList>
    </citation>
    <scope>NUCLEOTIDE SEQUENCE [LARGE SCALE GENOMIC DNA]</scope>
    <source>
        <strain evidence="2">RMSCC 2394</strain>
    </source>
</reference>
<gene>
    <name evidence="1" type="ORF">CIRG_03664</name>
</gene>
<evidence type="ECO:0000313" key="1">
    <source>
        <dbReference type="EMBL" id="KMP03972.1"/>
    </source>
</evidence>
<protein>
    <submittedName>
        <fullName evidence="1">Uncharacterized protein</fullName>
    </submittedName>
</protein>
<evidence type="ECO:0000313" key="2">
    <source>
        <dbReference type="Proteomes" id="UP000054565"/>
    </source>
</evidence>
<dbReference type="Proteomes" id="UP000054565">
    <property type="component" value="Unassembled WGS sequence"/>
</dbReference>
<dbReference type="EMBL" id="DS028094">
    <property type="protein sequence ID" value="KMP03972.1"/>
    <property type="molecule type" value="Genomic_DNA"/>
</dbReference>
<accession>A0A0J7B2D0</accession>
<dbReference type="AlphaFoldDB" id="A0A0J7B2D0"/>
<proteinExistence type="predicted"/>